<feature type="transmembrane region" description="Helical" evidence="4">
    <location>
        <begin position="233"/>
        <end position="252"/>
    </location>
</feature>
<dbReference type="InterPro" id="IPR011701">
    <property type="entry name" value="MFS"/>
</dbReference>
<feature type="transmembrane region" description="Helical" evidence="4">
    <location>
        <begin position="146"/>
        <end position="167"/>
    </location>
</feature>
<organism evidence="5 6">
    <name type="scientific">Cadophora malorum</name>
    <dbReference type="NCBI Taxonomy" id="108018"/>
    <lineage>
        <taxon>Eukaryota</taxon>
        <taxon>Fungi</taxon>
        <taxon>Dikarya</taxon>
        <taxon>Ascomycota</taxon>
        <taxon>Pezizomycotina</taxon>
        <taxon>Leotiomycetes</taxon>
        <taxon>Helotiales</taxon>
        <taxon>Ploettnerulaceae</taxon>
        <taxon>Cadophora</taxon>
    </lineage>
</organism>
<comment type="subcellular location">
    <subcellularLocation>
        <location evidence="1">Membrane</location>
        <topology evidence="1">Multi-pass membrane protein</topology>
    </subcellularLocation>
</comment>
<dbReference type="Pfam" id="PF07690">
    <property type="entry name" value="MFS_1"/>
    <property type="match status" value="1"/>
</dbReference>
<feature type="region of interest" description="Disordered" evidence="3">
    <location>
        <begin position="1"/>
        <end position="63"/>
    </location>
</feature>
<feature type="transmembrane region" description="Helical" evidence="4">
    <location>
        <begin position="343"/>
        <end position="362"/>
    </location>
</feature>
<dbReference type="InterPro" id="IPR036259">
    <property type="entry name" value="MFS_trans_sf"/>
</dbReference>
<evidence type="ECO:0000313" key="6">
    <source>
        <dbReference type="Proteomes" id="UP000664132"/>
    </source>
</evidence>
<reference evidence="5" key="1">
    <citation type="submission" date="2021-02" db="EMBL/GenBank/DDBJ databases">
        <title>Genome sequence Cadophora malorum strain M34.</title>
        <authorList>
            <person name="Stefanovic E."/>
            <person name="Vu D."/>
            <person name="Scully C."/>
            <person name="Dijksterhuis J."/>
            <person name="Roader J."/>
            <person name="Houbraken J."/>
        </authorList>
    </citation>
    <scope>NUCLEOTIDE SEQUENCE</scope>
    <source>
        <strain evidence="5">M34</strain>
    </source>
</reference>
<comment type="caution">
    <text evidence="5">The sequence shown here is derived from an EMBL/GenBank/DDBJ whole genome shotgun (WGS) entry which is preliminary data.</text>
</comment>
<dbReference type="OrthoDB" id="2213137at2759"/>
<dbReference type="SUPFAM" id="SSF103473">
    <property type="entry name" value="MFS general substrate transporter"/>
    <property type="match status" value="1"/>
</dbReference>
<dbReference type="Gene3D" id="1.20.1250.20">
    <property type="entry name" value="MFS general substrate transporter like domains"/>
    <property type="match status" value="2"/>
</dbReference>
<evidence type="ECO:0000256" key="4">
    <source>
        <dbReference type="SAM" id="Phobius"/>
    </source>
</evidence>
<evidence type="ECO:0000256" key="2">
    <source>
        <dbReference type="ARBA" id="ARBA00006727"/>
    </source>
</evidence>
<feature type="transmembrane region" description="Helical" evidence="4">
    <location>
        <begin position="173"/>
        <end position="191"/>
    </location>
</feature>
<feature type="transmembrane region" description="Helical" evidence="4">
    <location>
        <begin position="272"/>
        <end position="294"/>
    </location>
</feature>
<dbReference type="PANTHER" id="PTHR11360">
    <property type="entry name" value="MONOCARBOXYLATE TRANSPORTER"/>
    <property type="match status" value="1"/>
</dbReference>
<dbReference type="Proteomes" id="UP000664132">
    <property type="component" value="Unassembled WGS sequence"/>
</dbReference>
<feature type="transmembrane region" description="Helical" evidence="4">
    <location>
        <begin position="368"/>
        <end position="390"/>
    </location>
</feature>
<evidence type="ECO:0000256" key="3">
    <source>
        <dbReference type="SAM" id="MobiDB-lite"/>
    </source>
</evidence>
<sequence length="484" mass="51915">MSSLQPVTLAEPPTTTSTNAPSIKDEEIPLDSMPAPPVDNVDLENANPARPASTSSSESAKIPRADGGRDAWLFLAACFVFEALVWGFPFSFGVFQSYYSTHAPFDNSPKGIAAIGTCSTGVMYLFAPISLYILEAFPSIRLFSSMVGLVIATGALVASSFSTQVWHLIATQGVLYAIGGSLLYSPTMFYLDEWFVDKKGFAFGVMWAGVGASGLVFPFALKALLDKWGFANTLRVWSIILFFLCTPLIYFIKSRLPTTSPPQPRKKPSYSFLFKPTYLLLQASNILESLGFFLPAIYLPTYATYLRLSPRTGTLLISLLNLFSVVGAIVLGHLCDKMHVSHVIAISTFGSTFSVFVLWGPAKEVGRLIIFAMMYGAFAGGYSALWAGMMKEIQMVKGCEEVGMGVLMGVFAAGRGIGAVVSGPLSEVLLHTSVGRVSGFKSEYGALIVFTGASAFAGGVGWLVTRSMRGRADGDERSVSGAST</sequence>
<dbReference type="InterPro" id="IPR050327">
    <property type="entry name" value="Proton-linked_MCT"/>
</dbReference>
<gene>
    <name evidence="5" type="ORF">IFR04_009580</name>
</gene>
<evidence type="ECO:0000313" key="5">
    <source>
        <dbReference type="EMBL" id="KAG4417290.1"/>
    </source>
</evidence>
<keyword evidence="4" id="KW-0472">Membrane</keyword>
<proteinExistence type="inferred from homology"/>
<feature type="transmembrane region" description="Helical" evidence="4">
    <location>
        <begin position="112"/>
        <end position="134"/>
    </location>
</feature>
<evidence type="ECO:0008006" key="7">
    <source>
        <dbReference type="Google" id="ProtNLM"/>
    </source>
</evidence>
<feature type="transmembrane region" description="Helical" evidence="4">
    <location>
        <begin position="71"/>
        <end position="92"/>
    </location>
</feature>
<keyword evidence="6" id="KW-1185">Reference proteome</keyword>
<feature type="transmembrane region" description="Helical" evidence="4">
    <location>
        <begin position="200"/>
        <end position="221"/>
    </location>
</feature>
<evidence type="ECO:0000256" key="1">
    <source>
        <dbReference type="ARBA" id="ARBA00004141"/>
    </source>
</evidence>
<protein>
    <recommendedName>
        <fullName evidence="7">MFS monocarboxylate transporter</fullName>
    </recommendedName>
</protein>
<dbReference type="AlphaFoldDB" id="A0A8H7TDS2"/>
<dbReference type="EMBL" id="JAFJYH010000159">
    <property type="protein sequence ID" value="KAG4417290.1"/>
    <property type="molecule type" value="Genomic_DNA"/>
</dbReference>
<feature type="transmembrane region" description="Helical" evidence="4">
    <location>
        <begin position="402"/>
        <end position="424"/>
    </location>
</feature>
<feature type="transmembrane region" description="Helical" evidence="4">
    <location>
        <begin position="314"/>
        <end position="331"/>
    </location>
</feature>
<dbReference type="GO" id="GO:0022857">
    <property type="term" value="F:transmembrane transporter activity"/>
    <property type="evidence" value="ECO:0007669"/>
    <property type="project" value="InterPro"/>
</dbReference>
<name>A0A8H7TDS2_9HELO</name>
<dbReference type="GO" id="GO:0016020">
    <property type="term" value="C:membrane"/>
    <property type="evidence" value="ECO:0007669"/>
    <property type="project" value="UniProtKB-SubCell"/>
</dbReference>
<keyword evidence="4" id="KW-1133">Transmembrane helix</keyword>
<comment type="similarity">
    <text evidence="2">Belongs to the major facilitator superfamily. Monocarboxylate porter (TC 2.A.1.13) family.</text>
</comment>
<accession>A0A8H7TDS2</accession>
<keyword evidence="4" id="KW-0812">Transmembrane</keyword>
<dbReference type="PANTHER" id="PTHR11360:SF287">
    <property type="entry name" value="MFS MONOCARBOXYLATE TRANSPORTER"/>
    <property type="match status" value="1"/>
</dbReference>
<feature type="transmembrane region" description="Helical" evidence="4">
    <location>
        <begin position="444"/>
        <end position="464"/>
    </location>
</feature>